<dbReference type="PROSITE" id="PS50297">
    <property type="entry name" value="ANK_REP_REGION"/>
    <property type="match status" value="1"/>
</dbReference>
<organism evidence="4 5">
    <name type="scientific">Populus trichocarpa</name>
    <name type="common">Western balsam poplar</name>
    <name type="synonym">Populus balsamifera subsp. trichocarpa</name>
    <dbReference type="NCBI Taxonomy" id="3694"/>
    <lineage>
        <taxon>Eukaryota</taxon>
        <taxon>Viridiplantae</taxon>
        <taxon>Streptophyta</taxon>
        <taxon>Embryophyta</taxon>
        <taxon>Tracheophyta</taxon>
        <taxon>Spermatophyta</taxon>
        <taxon>Magnoliopsida</taxon>
        <taxon>eudicotyledons</taxon>
        <taxon>Gunneridae</taxon>
        <taxon>Pentapetalae</taxon>
        <taxon>rosids</taxon>
        <taxon>fabids</taxon>
        <taxon>Malpighiales</taxon>
        <taxon>Salicaceae</taxon>
        <taxon>Saliceae</taxon>
        <taxon>Populus</taxon>
    </lineage>
</organism>
<sequence length="147" mass="16085">MAFNLRREEGCLESDSDINSIFSSWGSGGQTALHASVMETHSGIMKILLRRLYQVASLGDHKAAERLLEFDTCNAYVLNKNGHSPLHVAAKNGHANAIERIIHCCPDSGELLDLNGSRKVSVVRGVLETAELQWLINQADNGSKSQK</sequence>
<evidence type="ECO:0000256" key="2">
    <source>
        <dbReference type="ARBA" id="ARBA00023043"/>
    </source>
</evidence>
<dbReference type="Proteomes" id="UP000006729">
    <property type="component" value="Chromosome 1"/>
</dbReference>
<dbReference type="PANTHER" id="PTHR24186:SF46">
    <property type="entry name" value="PROTEIN ACCELERATED CELL DEATH 6-LIKE"/>
    <property type="match status" value="1"/>
</dbReference>
<accession>U5GX15</accession>
<keyword evidence="2 3" id="KW-0040">ANK repeat</keyword>
<dbReference type="PANTHER" id="PTHR24186">
    <property type="entry name" value="PROTEIN PHOSPHATASE 1 REGULATORY SUBUNIT"/>
    <property type="match status" value="1"/>
</dbReference>
<gene>
    <name evidence="4" type="ORF">POPTR_001G417500</name>
</gene>
<evidence type="ECO:0000313" key="5">
    <source>
        <dbReference type="Proteomes" id="UP000006729"/>
    </source>
</evidence>
<dbReference type="SMART" id="SM00248">
    <property type="entry name" value="ANK"/>
    <property type="match status" value="2"/>
</dbReference>
<evidence type="ECO:0000256" key="1">
    <source>
        <dbReference type="ARBA" id="ARBA00022737"/>
    </source>
</evidence>
<name>U5GX15_POPTR</name>
<feature type="repeat" description="ANK" evidence="3">
    <location>
        <begin position="81"/>
        <end position="102"/>
    </location>
</feature>
<keyword evidence="1" id="KW-0677">Repeat</keyword>
<dbReference type="STRING" id="3694.U5GX15"/>
<dbReference type="Pfam" id="PF12796">
    <property type="entry name" value="Ank_2"/>
    <property type="match status" value="1"/>
</dbReference>
<dbReference type="InterPro" id="IPR036770">
    <property type="entry name" value="Ankyrin_rpt-contain_sf"/>
</dbReference>
<protein>
    <submittedName>
        <fullName evidence="4">Uncharacterized protein</fullName>
    </submittedName>
</protein>
<dbReference type="InterPro" id="IPR002110">
    <property type="entry name" value="Ankyrin_rpt"/>
</dbReference>
<keyword evidence="5" id="KW-1185">Reference proteome</keyword>
<dbReference type="SUPFAM" id="SSF48403">
    <property type="entry name" value="Ankyrin repeat"/>
    <property type="match status" value="1"/>
</dbReference>
<dbReference type="AlphaFoldDB" id="U5GX15"/>
<evidence type="ECO:0000256" key="3">
    <source>
        <dbReference type="PROSITE-ProRule" id="PRU00023"/>
    </source>
</evidence>
<dbReference type="EMBL" id="CM009290">
    <property type="protein sequence ID" value="PNT59576.1"/>
    <property type="molecule type" value="Genomic_DNA"/>
</dbReference>
<reference evidence="4 5" key="1">
    <citation type="journal article" date="2006" name="Science">
        <title>The genome of black cottonwood, Populus trichocarpa (Torr. &amp; Gray).</title>
        <authorList>
            <person name="Tuskan G.A."/>
            <person name="Difazio S."/>
            <person name="Jansson S."/>
            <person name="Bohlmann J."/>
            <person name="Grigoriev I."/>
            <person name="Hellsten U."/>
            <person name="Putnam N."/>
            <person name="Ralph S."/>
            <person name="Rombauts S."/>
            <person name="Salamov A."/>
            <person name="Schein J."/>
            <person name="Sterck L."/>
            <person name="Aerts A."/>
            <person name="Bhalerao R.R."/>
            <person name="Bhalerao R.P."/>
            <person name="Blaudez D."/>
            <person name="Boerjan W."/>
            <person name="Brun A."/>
            <person name="Brunner A."/>
            <person name="Busov V."/>
            <person name="Campbell M."/>
            <person name="Carlson J."/>
            <person name="Chalot M."/>
            <person name="Chapman J."/>
            <person name="Chen G.L."/>
            <person name="Cooper D."/>
            <person name="Coutinho P.M."/>
            <person name="Couturier J."/>
            <person name="Covert S."/>
            <person name="Cronk Q."/>
            <person name="Cunningham R."/>
            <person name="Davis J."/>
            <person name="Degroeve S."/>
            <person name="Dejardin A."/>
            <person name="Depamphilis C."/>
            <person name="Detter J."/>
            <person name="Dirks B."/>
            <person name="Dubchak I."/>
            <person name="Duplessis S."/>
            <person name="Ehlting J."/>
            <person name="Ellis B."/>
            <person name="Gendler K."/>
            <person name="Goodstein D."/>
            <person name="Gribskov M."/>
            <person name="Grimwood J."/>
            <person name="Groover A."/>
            <person name="Gunter L."/>
            <person name="Hamberger B."/>
            <person name="Heinze B."/>
            <person name="Helariutta Y."/>
            <person name="Henrissat B."/>
            <person name="Holligan D."/>
            <person name="Holt R."/>
            <person name="Huang W."/>
            <person name="Islam-Faridi N."/>
            <person name="Jones S."/>
            <person name="Jones-Rhoades M."/>
            <person name="Jorgensen R."/>
            <person name="Joshi C."/>
            <person name="Kangasjarvi J."/>
            <person name="Karlsson J."/>
            <person name="Kelleher C."/>
            <person name="Kirkpatrick R."/>
            <person name="Kirst M."/>
            <person name="Kohler A."/>
            <person name="Kalluri U."/>
            <person name="Larimer F."/>
            <person name="Leebens-Mack J."/>
            <person name="Leple J.C."/>
            <person name="Locascio P."/>
            <person name="Lou Y."/>
            <person name="Lucas S."/>
            <person name="Martin F."/>
            <person name="Montanini B."/>
            <person name="Napoli C."/>
            <person name="Nelson D.R."/>
            <person name="Nelson C."/>
            <person name="Nieminen K."/>
            <person name="Nilsson O."/>
            <person name="Pereda V."/>
            <person name="Peter G."/>
            <person name="Philippe R."/>
            <person name="Pilate G."/>
            <person name="Poliakov A."/>
            <person name="Razumovskaya J."/>
            <person name="Richardson P."/>
            <person name="Rinaldi C."/>
            <person name="Ritland K."/>
            <person name="Rouze P."/>
            <person name="Ryaboy D."/>
            <person name="Schmutz J."/>
            <person name="Schrader J."/>
            <person name="Segerman B."/>
            <person name="Shin H."/>
            <person name="Siddiqui A."/>
            <person name="Sterky F."/>
            <person name="Terry A."/>
            <person name="Tsai C.J."/>
            <person name="Uberbacher E."/>
            <person name="Unneberg P."/>
            <person name="Vahala J."/>
            <person name="Wall K."/>
            <person name="Wessler S."/>
            <person name="Yang G."/>
            <person name="Yin T."/>
            <person name="Douglas C."/>
            <person name="Marra M."/>
            <person name="Sandberg G."/>
            <person name="Van de Peer Y."/>
            <person name="Rokhsar D."/>
        </authorList>
    </citation>
    <scope>NUCLEOTIDE SEQUENCE [LARGE SCALE GENOMIC DNA]</scope>
    <source>
        <strain evidence="5">cv. Nisqually</strain>
    </source>
</reference>
<dbReference type="InParanoid" id="U5GX15"/>
<dbReference type="PROSITE" id="PS50088">
    <property type="entry name" value="ANK_REPEAT"/>
    <property type="match status" value="1"/>
</dbReference>
<dbReference type="Gene3D" id="1.25.40.20">
    <property type="entry name" value="Ankyrin repeat-containing domain"/>
    <property type="match status" value="1"/>
</dbReference>
<proteinExistence type="predicted"/>
<evidence type="ECO:0000313" key="4">
    <source>
        <dbReference type="EMBL" id="PNT59576.1"/>
    </source>
</evidence>